<dbReference type="Gene3D" id="1.10.287.1080">
    <property type="entry name" value="MazG-like"/>
    <property type="match status" value="1"/>
</dbReference>
<evidence type="ECO:0000256" key="4">
    <source>
        <dbReference type="ARBA" id="ARBA00022741"/>
    </source>
</evidence>
<dbReference type="UniPathway" id="UPA00031">
    <property type="reaction ID" value="UER00007"/>
</dbReference>
<dbReference type="NCBIfam" id="TIGR03188">
    <property type="entry name" value="histidine_hisI"/>
    <property type="match status" value="1"/>
</dbReference>
<protein>
    <recommendedName>
        <fullName evidence="8">Phosphoribosyl-ATP pyrophosphatase</fullName>
        <shortName evidence="8">PRA-PH</shortName>
        <ecNumber evidence="8">3.6.1.31</ecNumber>
    </recommendedName>
</protein>
<dbReference type="CDD" id="cd11534">
    <property type="entry name" value="NTP-PPase_HisIE_like"/>
    <property type="match status" value="1"/>
</dbReference>
<dbReference type="GO" id="GO:0005524">
    <property type="term" value="F:ATP binding"/>
    <property type="evidence" value="ECO:0007669"/>
    <property type="project" value="UniProtKB-KW"/>
</dbReference>
<evidence type="ECO:0000256" key="6">
    <source>
        <dbReference type="ARBA" id="ARBA00022840"/>
    </source>
</evidence>
<evidence type="ECO:0000256" key="7">
    <source>
        <dbReference type="ARBA" id="ARBA00023102"/>
    </source>
</evidence>
<keyword evidence="10" id="KW-1185">Reference proteome</keyword>
<reference evidence="9 10" key="1">
    <citation type="submission" date="2012-01" db="EMBL/GenBank/DDBJ databases">
        <title>Improved High-Quality Draft sequence of Metallosphaera yellowstonensis MK1.</title>
        <authorList>
            <consortium name="US DOE Joint Genome Institute"/>
            <person name="Lucas S."/>
            <person name="Han J."/>
            <person name="Cheng J.-F."/>
            <person name="Goodwin L."/>
            <person name="Pitluck S."/>
            <person name="Peters L."/>
            <person name="Teshima H."/>
            <person name="Detter J.C."/>
            <person name="Han C."/>
            <person name="Tapia R."/>
            <person name="Land M."/>
            <person name="Hauser L."/>
            <person name="Kyrpides N."/>
            <person name="Kozubal M."/>
            <person name="Macur R.E."/>
            <person name="Jay Z."/>
            <person name="Inskeep W."/>
            <person name="Woyke T."/>
        </authorList>
    </citation>
    <scope>NUCLEOTIDE SEQUENCE [LARGE SCALE GENOMIC DNA]</scope>
    <source>
        <strain evidence="9 10">MK1</strain>
    </source>
</reference>
<dbReference type="PANTHER" id="PTHR42945">
    <property type="entry name" value="HISTIDINE BIOSYNTHESIS BIFUNCTIONAL PROTEIN"/>
    <property type="match status" value="1"/>
</dbReference>
<keyword evidence="8" id="KW-0963">Cytoplasm</keyword>
<evidence type="ECO:0000256" key="2">
    <source>
        <dbReference type="ARBA" id="ARBA00005204"/>
    </source>
</evidence>
<dbReference type="InterPro" id="IPR021130">
    <property type="entry name" value="PRib-ATP_PPHydrolase-like"/>
</dbReference>
<name>H2C9C6_9CREN</name>
<accession>H2C9C6</accession>
<evidence type="ECO:0000313" key="9">
    <source>
        <dbReference type="EMBL" id="EHP68752.1"/>
    </source>
</evidence>
<comment type="catalytic activity">
    <reaction evidence="1 8">
        <text>1-(5-phospho-beta-D-ribosyl)-ATP + H2O = 1-(5-phospho-beta-D-ribosyl)-5'-AMP + diphosphate + H(+)</text>
        <dbReference type="Rhea" id="RHEA:22828"/>
        <dbReference type="ChEBI" id="CHEBI:15377"/>
        <dbReference type="ChEBI" id="CHEBI:15378"/>
        <dbReference type="ChEBI" id="CHEBI:33019"/>
        <dbReference type="ChEBI" id="CHEBI:59457"/>
        <dbReference type="ChEBI" id="CHEBI:73183"/>
        <dbReference type="EC" id="3.6.1.31"/>
    </reaction>
</comment>
<dbReference type="GO" id="GO:0000105">
    <property type="term" value="P:L-histidine biosynthetic process"/>
    <property type="evidence" value="ECO:0007669"/>
    <property type="project" value="UniProtKB-UniRule"/>
</dbReference>
<dbReference type="EMBL" id="JH597770">
    <property type="protein sequence ID" value="EHP68752.1"/>
    <property type="molecule type" value="Genomic_DNA"/>
</dbReference>
<dbReference type="SUPFAM" id="SSF101386">
    <property type="entry name" value="all-alpha NTP pyrophosphatases"/>
    <property type="match status" value="1"/>
</dbReference>
<keyword evidence="7 8" id="KW-0368">Histidine biosynthesis</keyword>
<organism evidence="9 10">
    <name type="scientific">Metallosphaera yellowstonensis MK1</name>
    <dbReference type="NCBI Taxonomy" id="671065"/>
    <lineage>
        <taxon>Archaea</taxon>
        <taxon>Thermoproteota</taxon>
        <taxon>Thermoprotei</taxon>
        <taxon>Sulfolobales</taxon>
        <taxon>Sulfolobaceae</taxon>
        <taxon>Metallosphaera</taxon>
    </lineage>
</organism>
<evidence type="ECO:0000313" key="10">
    <source>
        <dbReference type="Proteomes" id="UP000003980"/>
    </source>
</evidence>
<dbReference type="EC" id="3.6.1.31" evidence="8"/>
<dbReference type="HOGENOM" id="CLU_123337_0_0_2"/>
<dbReference type="STRING" id="671065.MetMK1DRAFT_00031970"/>
<comment type="pathway">
    <text evidence="2 8">Amino-acid biosynthesis; L-histidine biosynthesis; L-histidine from 5-phospho-alpha-D-ribose 1-diphosphate: step 2/9.</text>
</comment>
<keyword evidence="5 8" id="KW-0378">Hydrolase</keyword>
<proteinExistence type="inferred from homology"/>
<evidence type="ECO:0000256" key="5">
    <source>
        <dbReference type="ARBA" id="ARBA00022801"/>
    </source>
</evidence>
<dbReference type="Pfam" id="PF01503">
    <property type="entry name" value="PRA-PH"/>
    <property type="match status" value="1"/>
</dbReference>
<dbReference type="OrthoDB" id="39686at2157"/>
<comment type="similarity">
    <text evidence="8">Belongs to the PRA-PH family.</text>
</comment>
<keyword evidence="3 8" id="KW-0028">Amino-acid biosynthesis</keyword>
<gene>
    <name evidence="8" type="primary">hisE</name>
    <name evidence="9" type="ORF">MetMK1DRAFT_00031970</name>
</gene>
<dbReference type="InterPro" id="IPR008179">
    <property type="entry name" value="HisE"/>
</dbReference>
<dbReference type="eggNOG" id="arCOG02677">
    <property type="taxonomic scope" value="Archaea"/>
</dbReference>
<evidence type="ECO:0000256" key="1">
    <source>
        <dbReference type="ARBA" id="ARBA00001460"/>
    </source>
</evidence>
<dbReference type="RefSeq" id="WP_009075503.1">
    <property type="nucleotide sequence ID" value="NZ_JH597770.1"/>
</dbReference>
<dbReference type="GO" id="GO:0004636">
    <property type="term" value="F:phosphoribosyl-ATP diphosphatase activity"/>
    <property type="evidence" value="ECO:0007669"/>
    <property type="project" value="UniProtKB-UniRule"/>
</dbReference>
<dbReference type="HAMAP" id="MF_01020">
    <property type="entry name" value="HisE"/>
    <property type="match status" value="1"/>
</dbReference>
<sequence length="93" mass="10589">MSEVMDQLYRIIDSRLKEMPEGSYTASLAKRGKGYVARKVGEEAVEVVVASLTEGKERVISETADLIYHLLVLMALEGVKPEEVYEELRRRMK</sequence>
<dbReference type="AlphaFoldDB" id="H2C9C6"/>
<keyword evidence="6 8" id="KW-0067">ATP-binding</keyword>
<evidence type="ECO:0000256" key="8">
    <source>
        <dbReference type="HAMAP-Rule" id="MF_01020"/>
    </source>
</evidence>
<keyword evidence="4 8" id="KW-0547">Nucleotide-binding</keyword>
<comment type="subcellular location">
    <subcellularLocation>
        <location evidence="8">Cytoplasm</location>
    </subcellularLocation>
</comment>
<dbReference type="Proteomes" id="UP000003980">
    <property type="component" value="Unassembled WGS sequence"/>
</dbReference>
<dbReference type="PANTHER" id="PTHR42945:SF1">
    <property type="entry name" value="HISTIDINE BIOSYNTHESIS BIFUNCTIONAL PROTEIN HIS7"/>
    <property type="match status" value="1"/>
</dbReference>
<evidence type="ECO:0000256" key="3">
    <source>
        <dbReference type="ARBA" id="ARBA00022605"/>
    </source>
</evidence>
<dbReference type="GO" id="GO:0005737">
    <property type="term" value="C:cytoplasm"/>
    <property type="evidence" value="ECO:0007669"/>
    <property type="project" value="UniProtKB-SubCell"/>
</dbReference>